<name>A0A830AXE6_9LAMI</name>
<reference evidence="2" key="1">
    <citation type="submission" date="2020-07" db="EMBL/GenBank/DDBJ databases">
        <title>Ethylene signaling mediates host invasion by parasitic plants.</title>
        <authorList>
            <person name="Yoshida S."/>
        </authorList>
    </citation>
    <scope>NUCLEOTIDE SEQUENCE</scope>
    <source>
        <strain evidence="2">Okayama</strain>
    </source>
</reference>
<gene>
    <name evidence="2" type="ORF">PHJA_000076500</name>
</gene>
<dbReference type="PANTHER" id="PTHR45564">
    <property type="entry name" value="NAD(P)H-QUINONE OXIDOREDUCTASE SUBUNIT 2 B, CHLOROPLASTIC"/>
    <property type="match status" value="1"/>
</dbReference>
<keyword evidence="3" id="KW-1185">Reference proteome</keyword>
<dbReference type="PANTHER" id="PTHR45564:SF1">
    <property type="entry name" value="NAD(P)H-QUINONE OXIDOREDUCTASE SUBUNIT 2"/>
    <property type="match status" value="1"/>
</dbReference>
<dbReference type="Proteomes" id="UP000653305">
    <property type="component" value="Unassembled WGS sequence"/>
</dbReference>
<evidence type="ECO:0000313" key="2">
    <source>
        <dbReference type="EMBL" id="GFP79330.1"/>
    </source>
</evidence>
<keyword evidence="1" id="KW-1133">Transmembrane helix</keyword>
<proteinExistence type="predicted"/>
<evidence type="ECO:0000313" key="3">
    <source>
        <dbReference type="Proteomes" id="UP000653305"/>
    </source>
</evidence>
<feature type="transmembrane region" description="Helical" evidence="1">
    <location>
        <begin position="56"/>
        <end position="71"/>
    </location>
</feature>
<keyword evidence="1" id="KW-0472">Membrane</keyword>
<organism evidence="2 3">
    <name type="scientific">Phtheirospermum japonicum</name>
    <dbReference type="NCBI Taxonomy" id="374723"/>
    <lineage>
        <taxon>Eukaryota</taxon>
        <taxon>Viridiplantae</taxon>
        <taxon>Streptophyta</taxon>
        <taxon>Embryophyta</taxon>
        <taxon>Tracheophyta</taxon>
        <taxon>Spermatophyta</taxon>
        <taxon>Magnoliopsida</taxon>
        <taxon>eudicotyledons</taxon>
        <taxon>Gunneridae</taxon>
        <taxon>Pentapetalae</taxon>
        <taxon>asterids</taxon>
        <taxon>lamiids</taxon>
        <taxon>Lamiales</taxon>
        <taxon>Orobanchaceae</taxon>
        <taxon>Orobanchaceae incertae sedis</taxon>
        <taxon>Phtheirospermum</taxon>
    </lineage>
</organism>
<comment type="caution">
    <text evidence="2">The sequence shown here is derived from an EMBL/GenBank/DDBJ whole genome shotgun (WGS) entry which is preliminary data.</text>
</comment>
<dbReference type="AlphaFoldDB" id="A0A830AXE6"/>
<sequence>MSITTLLFQWREEPMINFLENFPKKRRISTKSFNFLFYYVQLYVFLYPYIECTEMAITEFILFIFCFDFDRDHRNKKKKKKLGPVLKQFILP</sequence>
<evidence type="ECO:0000256" key="1">
    <source>
        <dbReference type="SAM" id="Phobius"/>
    </source>
</evidence>
<accession>A0A830AXE6</accession>
<dbReference type="EMBL" id="BMAC01000007">
    <property type="protein sequence ID" value="GFP79330.1"/>
    <property type="molecule type" value="Genomic_DNA"/>
</dbReference>
<keyword evidence="1" id="KW-0812">Transmembrane</keyword>
<protein>
    <submittedName>
        <fullName evidence="2">NAD(P)H-quinone oxidoreductase subunit 2 b chloroplastic</fullName>
    </submittedName>
</protein>